<feature type="non-terminal residue" evidence="2">
    <location>
        <position position="126"/>
    </location>
</feature>
<evidence type="ECO:0000313" key="3">
    <source>
        <dbReference type="Proteomes" id="UP000524187"/>
    </source>
</evidence>
<dbReference type="SUPFAM" id="SSF48726">
    <property type="entry name" value="Immunoglobulin"/>
    <property type="match status" value="1"/>
</dbReference>
<dbReference type="GO" id="GO:0005886">
    <property type="term" value="C:plasma membrane"/>
    <property type="evidence" value="ECO:0007669"/>
    <property type="project" value="TreeGrafter"/>
</dbReference>
<evidence type="ECO:0000259" key="1">
    <source>
        <dbReference type="PROSITE" id="PS50835"/>
    </source>
</evidence>
<dbReference type="Pfam" id="PF13895">
    <property type="entry name" value="Ig_2"/>
    <property type="match status" value="1"/>
</dbReference>
<proteinExistence type="predicted"/>
<dbReference type="SMART" id="SM00409">
    <property type="entry name" value="IG"/>
    <property type="match status" value="1"/>
</dbReference>
<protein>
    <submittedName>
        <fullName evidence="2">SN protein</fullName>
    </submittedName>
</protein>
<feature type="non-terminal residue" evidence="2">
    <location>
        <position position="1"/>
    </location>
</feature>
<dbReference type="EMBL" id="VWPT01000273">
    <property type="protein sequence ID" value="NXE55639.1"/>
    <property type="molecule type" value="Genomic_DNA"/>
</dbReference>
<sequence length="126" mass="13053">ARPCRRACSSGAASDLLSPLPCPAARIQADPSSRVLEGHAVNLTCRVSSGSPALLNFTWYRNGRQLAEASAASLAFQRVASADAGLYYCKATTDGTSRSSAAVSLDVLCECGAGNPGSCRSRDRSL</sequence>
<dbReference type="InterPro" id="IPR036179">
    <property type="entry name" value="Ig-like_dom_sf"/>
</dbReference>
<dbReference type="InterPro" id="IPR013783">
    <property type="entry name" value="Ig-like_fold"/>
</dbReference>
<dbReference type="InterPro" id="IPR003599">
    <property type="entry name" value="Ig_sub"/>
</dbReference>
<dbReference type="SMART" id="SM00408">
    <property type="entry name" value="IGc2"/>
    <property type="match status" value="1"/>
</dbReference>
<dbReference type="FunFam" id="2.60.40.10:FF:000921">
    <property type="entry name" value="sialoadhesin isoform X1"/>
    <property type="match status" value="1"/>
</dbReference>
<dbReference type="GO" id="GO:0005769">
    <property type="term" value="C:early endosome"/>
    <property type="evidence" value="ECO:0007669"/>
    <property type="project" value="TreeGrafter"/>
</dbReference>
<gene>
    <name evidence="2" type="primary">Siglec1_1</name>
    <name evidence="2" type="ORF">CASCAS_R14809</name>
</gene>
<comment type="caution">
    <text evidence="2">The sequence shown here is derived from an EMBL/GenBank/DDBJ whole genome shotgun (WGS) entry which is preliminary data.</text>
</comment>
<dbReference type="PROSITE" id="PS50835">
    <property type="entry name" value="IG_LIKE"/>
    <property type="match status" value="1"/>
</dbReference>
<accession>A0A7K8NQT3</accession>
<dbReference type="Gene3D" id="2.60.40.10">
    <property type="entry name" value="Immunoglobulins"/>
    <property type="match status" value="1"/>
</dbReference>
<dbReference type="PANTHER" id="PTHR47243:SF1">
    <property type="entry name" value="SIALOADHESIN"/>
    <property type="match status" value="1"/>
</dbReference>
<keyword evidence="3" id="KW-1185">Reference proteome</keyword>
<reference evidence="2 3" key="1">
    <citation type="submission" date="2019-09" db="EMBL/GenBank/DDBJ databases">
        <title>Bird 10,000 Genomes (B10K) Project - Family phase.</title>
        <authorList>
            <person name="Zhang G."/>
        </authorList>
    </citation>
    <scope>NUCLEOTIDE SEQUENCE [LARGE SCALE GENOMIC DNA]</scope>
    <source>
        <strain evidence="2">B10K-LSUMZ-50683</strain>
        <tissue evidence="2">Muscle</tissue>
    </source>
</reference>
<name>A0A7K8NQT3_CASCA</name>
<dbReference type="Proteomes" id="UP000524187">
    <property type="component" value="Unassembled WGS sequence"/>
</dbReference>
<dbReference type="InterPro" id="IPR007110">
    <property type="entry name" value="Ig-like_dom"/>
</dbReference>
<dbReference type="AlphaFoldDB" id="A0A7K8NQT3"/>
<evidence type="ECO:0000313" key="2">
    <source>
        <dbReference type="EMBL" id="NXE55639.1"/>
    </source>
</evidence>
<dbReference type="PANTHER" id="PTHR47243">
    <property type="entry name" value="SIALOADHESIN"/>
    <property type="match status" value="1"/>
</dbReference>
<dbReference type="GO" id="GO:0075512">
    <property type="term" value="P:clathrin-dependent endocytosis of virus by host cell"/>
    <property type="evidence" value="ECO:0007669"/>
    <property type="project" value="TreeGrafter"/>
</dbReference>
<dbReference type="GO" id="GO:0046790">
    <property type="term" value="F:virion binding"/>
    <property type="evidence" value="ECO:0007669"/>
    <property type="project" value="TreeGrafter"/>
</dbReference>
<dbReference type="InterPro" id="IPR003598">
    <property type="entry name" value="Ig_sub2"/>
</dbReference>
<organism evidence="2 3">
    <name type="scientific">Casuarius casuarius</name>
    <name type="common">Southern cassowary</name>
    <name type="synonym">Struthio casuarius</name>
    <dbReference type="NCBI Taxonomy" id="8787"/>
    <lineage>
        <taxon>Eukaryota</taxon>
        <taxon>Metazoa</taxon>
        <taxon>Chordata</taxon>
        <taxon>Craniata</taxon>
        <taxon>Vertebrata</taxon>
        <taxon>Euteleostomi</taxon>
        <taxon>Archelosauria</taxon>
        <taxon>Archosauria</taxon>
        <taxon>Dinosauria</taxon>
        <taxon>Saurischia</taxon>
        <taxon>Theropoda</taxon>
        <taxon>Coelurosauria</taxon>
        <taxon>Aves</taxon>
        <taxon>Palaeognathae</taxon>
        <taxon>Casuariiformes</taxon>
        <taxon>Casuariidae</taxon>
        <taxon>Casuarius</taxon>
    </lineage>
</organism>
<feature type="domain" description="Ig-like" evidence="1">
    <location>
        <begin position="23"/>
        <end position="104"/>
    </location>
</feature>
<dbReference type="GO" id="GO:0005770">
    <property type="term" value="C:late endosome"/>
    <property type="evidence" value="ECO:0007669"/>
    <property type="project" value="TreeGrafter"/>
</dbReference>